<accession>A0ABP7PCF7</accession>
<dbReference type="RefSeq" id="WP_344783953.1">
    <property type="nucleotide sequence ID" value="NZ_BAAAZW010000006.1"/>
</dbReference>
<keyword evidence="3" id="KW-1185">Reference proteome</keyword>
<dbReference type="Proteomes" id="UP001418444">
    <property type="component" value="Unassembled WGS sequence"/>
</dbReference>
<feature type="transmembrane region" description="Helical" evidence="1">
    <location>
        <begin position="138"/>
        <end position="159"/>
    </location>
</feature>
<reference evidence="3" key="1">
    <citation type="journal article" date="2019" name="Int. J. Syst. Evol. Microbiol.">
        <title>The Global Catalogue of Microorganisms (GCM) 10K type strain sequencing project: providing services to taxonomists for standard genome sequencing and annotation.</title>
        <authorList>
            <consortium name="The Broad Institute Genomics Platform"/>
            <consortium name="The Broad Institute Genome Sequencing Center for Infectious Disease"/>
            <person name="Wu L."/>
            <person name="Ma J."/>
        </authorList>
    </citation>
    <scope>NUCLEOTIDE SEQUENCE [LARGE SCALE GENOMIC DNA]</scope>
    <source>
        <strain evidence="3">JCM 16923</strain>
    </source>
</reference>
<dbReference type="EMBL" id="BAAAZW010000006">
    <property type="protein sequence ID" value="GAA3962757.1"/>
    <property type="molecule type" value="Genomic_DNA"/>
</dbReference>
<keyword evidence="1" id="KW-0812">Transmembrane</keyword>
<proteinExistence type="predicted"/>
<evidence type="ECO:0000313" key="2">
    <source>
        <dbReference type="EMBL" id="GAA3962757.1"/>
    </source>
</evidence>
<keyword evidence="1" id="KW-1133">Transmembrane helix</keyword>
<evidence type="ECO:0000313" key="3">
    <source>
        <dbReference type="Proteomes" id="UP001418444"/>
    </source>
</evidence>
<evidence type="ECO:0000256" key="1">
    <source>
        <dbReference type="SAM" id="Phobius"/>
    </source>
</evidence>
<keyword evidence="1" id="KW-0472">Membrane</keyword>
<protein>
    <submittedName>
        <fullName evidence="2">Uncharacterized protein</fullName>
    </submittedName>
</protein>
<name>A0ABP7PCF7_9ACTN</name>
<feature type="transmembrane region" description="Helical" evidence="1">
    <location>
        <begin position="102"/>
        <end position="126"/>
    </location>
</feature>
<feature type="transmembrane region" description="Helical" evidence="1">
    <location>
        <begin position="31"/>
        <end position="50"/>
    </location>
</feature>
<comment type="caution">
    <text evidence="2">The sequence shown here is derived from an EMBL/GenBank/DDBJ whole genome shotgun (WGS) entry which is preliminary data.</text>
</comment>
<feature type="transmembrane region" description="Helical" evidence="1">
    <location>
        <begin position="62"/>
        <end position="81"/>
    </location>
</feature>
<gene>
    <name evidence="2" type="ORF">GCM10022231_23730</name>
</gene>
<sequence>MSSKFSVRTTVYDHYRTLVDVNSEKVRARDFVVVIGVPAALGALVGALMASRGLRMKEIGASIGGLATFTALLFGLVIWVFQLRMQLDRDPRVDRKGPLVTLVNELFANVNYAVLCGLLTTVLAMIAAAASNSQGVNAWWTGVLVAFVTHFVLTVLMCIKRVGSAYRQINKLPRMTPM</sequence>
<organism evidence="2 3">
    <name type="scientific">Gordonia caeni</name>
    <dbReference type="NCBI Taxonomy" id="1007097"/>
    <lineage>
        <taxon>Bacteria</taxon>
        <taxon>Bacillati</taxon>
        <taxon>Actinomycetota</taxon>
        <taxon>Actinomycetes</taxon>
        <taxon>Mycobacteriales</taxon>
        <taxon>Gordoniaceae</taxon>
        <taxon>Gordonia</taxon>
    </lineage>
</organism>